<organism evidence="1 2">
    <name type="scientific">Trifolium medium</name>
    <dbReference type="NCBI Taxonomy" id="97028"/>
    <lineage>
        <taxon>Eukaryota</taxon>
        <taxon>Viridiplantae</taxon>
        <taxon>Streptophyta</taxon>
        <taxon>Embryophyta</taxon>
        <taxon>Tracheophyta</taxon>
        <taxon>Spermatophyta</taxon>
        <taxon>Magnoliopsida</taxon>
        <taxon>eudicotyledons</taxon>
        <taxon>Gunneridae</taxon>
        <taxon>Pentapetalae</taxon>
        <taxon>rosids</taxon>
        <taxon>fabids</taxon>
        <taxon>Fabales</taxon>
        <taxon>Fabaceae</taxon>
        <taxon>Papilionoideae</taxon>
        <taxon>50 kb inversion clade</taxon>
        <taxon>NPAAA clade</taxon>
        <taxon>Hologalegina</taxon>
        <taxon>IRL clade</taxon>
        <taxon>Trifolieae</taxon>
        <taxon>Trifolium</taxon>
    </lineage>
</organism>
<accession>A0A392PZV2</accession>
<comment type="caution">
    <text evidence="1">The sequence shown here is derived from an EMBL/GenBank/DDBJ whole genome shotgun (WGS) entry which is preliminary data.</text>
</comment>
<proteinExistence type="predicted"/>
<feature type="non-terminal residue" evidence="1">
    <location>
        <position position="114"/>
    </location>
</feature>
<evidence type="ECO:0000313" key="2">
    <source>
        <dbReference type="Proteomes" id="UP000265520"/>
    </source>
</evidence>
<dbReference type="InterPro" id="IPR052929">
    <property type="entry name" value="RNase_H-like_EbsB-rel"/>
</dbReference>
<dbReference type="Proteomes" id="UP000265520">
    <property type="component" value="Unassembled WGS sequence"/>
</dbReference>
<name>A0A392PZV2_9FABA</name>
<dbReference type="AlphaFoldDB" id="A0A392PZV2"/>
<dbReference type="PANTHER" id="PTHR47074">
    <property type="entry name" value="BNAC02G40300D PROTEIN"/>
    <property type="match status" value="1"/>
</dbReference>
<protein>
    <submittedName>
        <fullName evidence="1">Cytochrome P450</fullName>
    </submittedName>
</protein>
<dbReference type="PANTHER" id="PTHR47074:SF48">
    <property type="entry name" value="POLYNUCLEOTIDYL TRANSFERASE, RIBONUCLEASE H-LIKE SUPERFAMILY PROTEIN"/>
    <property type="match status" value="1"/>
</dbReference>
<evidence type="ECO:0000313" key="1">
    <source>
        <dbReference type="EMBL" id="MCI17621.1"/>
    </source>
</evidence>
<dbReference type="EMBL" id="LXQA010106280">
    <property type="protein sequence ID" value="MCI17621.1"/>
    <property type="molecule type" value="Genomic_DNA"/>
</dbReference>
<reference evidence="1 2" key="1">
    <citation type="journal article" date="2018" name="Front. Plant Sci.">
        <title>Red Clover (Trifolium pratense) and Zigzag Clover (T. medium) - A Picture of Genomic Similarities and Differences.</title>
        <authorList>
            <person name="Dluhosova J."/>
            <person name="Istvanek J."/>
            <person name="Nedelnik J."/>
            <person name="Repkova J."/>
        </authorList>
    </citation>
    <scope>NUCLEOTIDE SEQUENCE [LARGE SCALE GENOMIC DNA]</scope>
    <source>
        <strain evidence="2">cv. 10/8</strain>
        <tissue evidence="1">Leaf</tissue>
    </source>
</reference>
<keyword evidence="2" id="KW-1185">Reference proteome</keyword>
<sequence>MSNSHLRLKKARRARDHLHDWREAQQHKNATASVATGPGYMEWRRPPANTLKCNVDAARYVDHNMFCIGACVRDEHGRFIKAFAKRYIGTPEVHEAKALGILESLKWLQSMNMC</sequence>